<dbReference type="InterPro" id="IPR050319">
    <property type="entry name" value="ABC_transp_ATP-bind"/>
</dbReference>
<accession>A0A8G2EY14</accession>
<dbReference type="PANTHER" id="PTHR43776">
    <property type="entry name" value="TRANSPORT ATP-BINDING PROTEIN"/>
    <property type="match status" value="1"/>
</dbReference>
<comment type="caution">
    <text evidence="7">The sequence shown here is derived from an EMBL/GenBank/DDBJ whole genome shotgun (WGS) entry which is preliminary data.</text>
</comment>
<dbReference type="RefSeq" id="WP_093149818.1">
    <property type="nucleotide sequence ID" value="NZ_FNBW01000005.1"/>
</dbReference>
<organism evidence="7 8">
    <name type="scientific">Thalassobaculum litoreum DSM 18839</name>
    <dbReference type="NCBI Taxonomy" id="1123362"/>
    <lineage>
        <taxon>Bacteria</taxon>
        <taxon>Pseudomonadati</taxon>
        <taxon>Pseudomonadota</taxon>
        <taxon>Alphaproteobacteria</taxon>
        <taxon>Rhodospirillales</taxon>
        <taxon>Thalassobaculaceae</taxon>
        <taxon>Thalassobaculum</taxon>
    </lineage>
</organism>
<dbReference type="InterPro" id="IPR017871">
    <property type="entry name" value="ABC_transporter-like_CS"/>
</dbReference>
<dbReference type="Proteomes" id="UP000198615">
    <property type="component" value="Unassembled WGS sequence"/>
</dbReference>
<dbReference type="PROSITE" id="PS50893">
    <property type="entry name" value="ABC_TRANSPORTER_2"/>
    <property type="match status" value="1"/>
</dbReference>
<evidence type="ECO:0000256" key="4">
    <source>
        <dbReference type="ARBA" id="ARBA00022741"/>
    </source>
</evidence>
<dbReference type="CDD" id="cd03257">
    <property type="entry name" value="ABC_NikE_OppD_transporters"/>
    <property type="match status" value="1"/>
</dbReference>
<sequence length="336" mass="37119">MNVDAPAPTRRTQVNERTILDARGLTKHFPIRNAFGWQTGVLRALDDVSFTVDKGEILGIVGESGCGKSTLGKTIMGIHQPTDGSLIFEGNDIAGAAPSAARERRRHLQYSYQDPGASLDPRWKIRRSLHEPLVIHHSGLNYDEREERVRAILQAVGLPVGHLDLYPHEISGGQQRRVGLARILTLQPSLVVLDEPTSGLDVSVQATILNLLMDLRKQFDLTYLFISHDLSVVRMICNRIAVMYLGKVVEFGETEAVFETPCHPYTRSLLSAIPTIGGARVIDTFSLEGEPPNPGNLPSGCRFRNRCPMAQQTCAEVEPELRADWPGQEAACHFAQ</sequence>
<comment type="subcellular location">
    <subcellularLocation>
        <location evidence="1">Cell inner membrane</location>
        <topology evidence="1">Peripheral membrane protein</topology>
    </subcellularLocation>
</comment>
<dbReference type="GO" id="GO:0005524">
    <property type="term" value="F:ATP binding"/>
    <property type="evidence" value="ECO:0007669"/>
    <property type="project" value="UniProtKB-KW"/>
</dbReference>
<gene>
    <name evidence="7" type="ORF">SAMN05660686_01866</name>
</gene>
<dbReference type="InterPro" id="IPR013563">
    <property type="entry name" value="Oligopep_ABC_C"/>
</dbReference>
<dbReference type="GO" id="GO:0005886">
    <property type="term" value="C:plasma membrane"/>
    <property type="evidence" value="ECO:0007669"/>
    <property type="project" value="UniProtKB-SubCell"/>
</dbReference>
<dbReference type="GO" id="GO:0055085">
    <property type="term" value="P:transmembrane transport"/>
    <property type="evidence" value="ECO:0007669"/>
    <property type="project" value="UniProtKB-ARBA"/>
</dbReference>
<dbReference type="InterPro" id="IPR027417">
    <property type="entry name" value="P-loop_NTPase"/>
</dbReference>
<dbReference type="GO" id="GO:0016887">
    <property type="term" value="F:ATP hydrolysis activity"/>
    <property type="evidence" value="ECO:0007669"/>
    <property type="project" value="InterPro"/>
</dbReference>
<dbReference type="InterPro" id="IPR003593">
    <property type="entry name" value="AAA+_ATPase"/>
</dbReference>
<evidence type="ECO:0000256" key="3">
    <source>
        <dbReference type="ARBA" id="ARBA00022448"/>
    </source>
</evidence>
<dbReference type="SUPFAM" id="SSF52540">
    <property type="entry name" value="P-loop containing nucleoside triphosphate hydrolases"/>
    <property type="match status" value="1"/>
</dbReference>
<evidence type="ECO:0000256" key="5">
    <source>
        <dbReference type="ARBA" id="ARBA00022840"/>
    </source>
</evidence>
<dbReference type="Gene3D" id="3.40.50.300">
    <property type="entry name" value="P-loop containing nucleotide triphosphate hydrolases"/>
    <property type="match status" value="1"/>
</dbReference>
<dbReference type="GO" id="GO:0015833">
    <property type="term" value="P:peptide transport"/>
    <property type="evidence" value="ECO:0007669"/>
    <property type="project" value="InterPro"/>
</dbReference>
<evidence type="ECO:0000256" key="1">
    <source>
        <dbReference type="ARBA" id="ARBA00004417"/>
    </source>
</evidence>
<keyword evidence="4" id="KW-0547">Nucleotide-binding</keyword>
<dbReference type="OrthoDB" id="37801at2"/>
<reference evidence="7 8" key="1">
    <citation type="submission" date="2016-10" db="EMBL/GenBank/DDBJ databases">
        <authorList>
            <person name="Varghese N."/>
            <person name="Submissions S."/>
        </authorList>
    </citation>
    <scope>NUCLEOTIDE SEQUENCE [LARGE SCALE GENOMIC DNA]</scope>
    <source>
        <strain evidence="7 8">DSM 18839</strain>
    </source>
</reference>
<dbReference type="EMBL" id="FNBW01000005">
    <property type="protein sequence ID" value="SDF63611.1"/>
    <property type="molecule type" value="Genomic_DNA"/>
</dbReference>
<evidence type="ECO:0000256" key="2">
    <source>
        <dbReference type="ARBA" id="ARBA00005417"/>
    </source>
</evidence>
<dbReference type="AlphaFoldDB" id="A0A8G2EY14"/>
<comment type="similarity">
    <text evidence="2">Belongs to the ABC transporter superfamily.</text>
</comment>
<dbReference type="PROSITE" id="PS00211">
    <property type="entry name" value="ABC_TRANSPORTER_1"/>
    <property type="match status" value="1"/>
</dbReference>
<proteinExistence type="inferred from homology"/>
<dbReference type="PANTHER" id="PTHR43776:SF7">
    <property type="entry name" value="D,D-DIPEPTIDE TRANSPORT ATP-BINDING PROTEIN DDPF-RELATED"/>
    <property type="match status" value="1"/>
</dbReference>
<dbReference type="SMART" id="SM00382">
    <property type="entry name" value="AAA"/>
    <property type="match status" value="1"/>
</dbReference>
<protein>
    <submittedName>
        <fullName evidence="7">Peptide/nickel transport system ATP-binding protein</fullName>
    </submittedName>
</protein>
<name>A0A8G2EY14_9PROT</name>
<keyword evidence="5 7" id="KW-0067">ATP-binding</keyword>
<dbReference type="NCBIfam" id="TIGR01727">
    <property type="entry name" value="oligo_HPY"/>
    <property type="match status" value="1"/>
</dbReference>
<dbReference type="Pfam" id="PF08352">
    <property type="entry name" value="oligo_HPY"/>
    <property type="match status" value="1"/>
</dbReference>
<evidence type="ECO:0000313" key="8">
    <source>
        <dbReference type="Proteomes" id="UP000198615"/>
    </source>
</evidence>
<dbReference type="FunFam" id="3.40.50.300:FF:000016">
    <property type="entry name" value="Oligopeptide ABC transporter ATP-binding component"/>
    <property type="match status" value="1"/>
</dbReference>
<keyword evidence="8" id="KW-1185">Reference proteome</keyword>
<evidence type="ECO:0000313" key="7">
    <source>
        <dbReference type="EMBL" id="SDF63611.1"/>
    </source>
</evidence>
<keyword evidence="3" id="KW-0813">Transport</keyword>
<dbReference type="Pfam" id="PF00005">
    <property type="entry name" value="ABC_tran"/>
    <property type="match status" value="1"/>
</dbReference>
<feature type="domain" description="ABC transporter" evidence="6">
    <location>
        <begin position="20"/>
        <end position="270"/>
    </location>
</feature>
<evidence type="ECO:0000259" key="6">
    <source>
        <dbReference type="PROSITE" id="PS50893"/>
    </source>
</evidence>
<dbReference type="InterPro" id="IPR003439">
    <property type="entry name" value="ABC_transporter-like_ATP-bd"/>
</dbReference>